<reference evidence="1 2" key="1">
    <citation type="submission" date="2020-08" db="EMBL/GenBank/DDBJ databases">
        <title>Genomic Encyclopedia of Type Strains, Phase IV (KMG-IV): sequencing the most valuable type-strain genomes for metagenomic binning, comparative biology and taxonomic classification.</title>
        <authorList>
            <person name="Goeker M."/>
        </authorList>
    </citation>
    <scope>NUCLEOTIDE SEQUENCE [LARGE SCALE GENOMIC DNA]</scope>
    <source>
        <strain evidence="1 2">DSM 29854</strain>
    </source>
</reference>
<organism evidence="1 2">
    <name type="scientific">Rufibacter quisquiliarum</name>
    <dbReference type="NCBI Taxonomy" id="1549639"/>
    <lineage>
        <taxon>Bacteria</taxon>
        <taxon>Pseudomonadati</taxon>
        <taxon>Bacteroidota</taxon>
        <taxon>Cytophagia</taxon>
        <taxon>Cytophagales</taxon>
        <taxon>Hymenobacteraceae</taxon>
        <taxon>Rufibacter</taxon>
    </lineage>
</organism>
<keyword evidence="2" id="KW-1185">Reference proteome</keyword>
<evidence type="ECO:0000313" key="2">
    <source>
        <dbReference type="Proteomes" id="UP000563094"/>
    </source>
</evidence>
<dbReference type="GO" id="GO:0016787">
    <property type="term" value="F:hydrolase activity"/>
    <property type="evidence" value="ECO:0007669"/>
    <property type="project" value="UniProtKB-KW"/>
</dbReference>
<dbReference type="InterPro" id="IPR011067">
    <property type="entry name" value="Plasmid_toxin/cell-grow_inhib"/>
</dbReference>
<name>A0A839GFP2_9BACT</name>
<comment type="caution">
    <text evidence="1">The sequence shown here is derived from an EMBL/GenBank/DDBJ whole genome shotgun (WGS) entry which is preliminary data.</text>
</comment>
<gene>
    <name evidence="1" type="ORF">FHS90_002430</name>
</gene>
<dbReference type="InterPro" id="IPR003477">
    <property type="entry name" value="PemK-like"/>
</dbReference>
<dbReference type="Pfam" id="PF02452">
    <property type="entry name" value="PemK_toxin"/>
    <property type="match status" value="1"/>
</dbReference>
<dbReference type="EMBL" id="JACJIQ010000008">
    <property type="protein sequence ID" value="MBA9077712.1"/>
    <property type="molecule type" value="Genomic_DNA"/>
</dbReference>
<dbReference type="Proteomes" id="UP000563094">
    <property type="component" value="Unassembled WGS sequence"/>
</dbReference>
<dbReference type="AlphaFoldDB" id="A0A839GFP2"/>
<proteinExistence type="predicted"/>
<accession>A0A839GFP2</accession>
<sequence length="113" mass="12683">MTKGKIILVPFPFDDFSGAKVRPAVCLTNEIGFYNHVVIAFISSQLPPSLEPTDVLIEKKSKDFKPTGLSVDSVIKLHKIVTIPKNLIKRQLGFLSTMQQTEIDKKLKILFDL</sequence>
<dbReference type="Gene3D" id="2.30.30.110">
    <property type="match status" value="1"/>
</dbReference>
<dbReference type="GO" id="GO:0003677">
    <property type="term" value="F:DNA binding"/>
    <property type="evidence" value="ECO:0007669"/>
    <property type="project" value="InterPro"/>
</dbReference>
<evidence type="ECO:0000313" key="1">
    <source>
        <dbReference type="EMBL" id="MBA9077712.1"/>
    </source>
</evidence>
<protein>
    <submittedName>
        <fullName evidence="1">mRNA interferase MazF</fullName>
        <ecNumber evidence="1">3.1.-.-</ecNumber>
    </submittedName>
</protein>
<dbReference type="RefSeq" id="WP_066835143.1">
    <property type="nucleotide sequence ID" value="NZ_JACJIQ010000008.1"/>
</dbReference>
<dbReference type="SUPFAM" id="SSF50118">
    <property type="entry name" value="Cell growth inhibitor/plasmid maintenance toxic component"/>
    <property type="match status" value="1"/>
</dbReference>
<dbReference type="EC" id="3.1.-.-" evidence="1"/>
<keyword evidence="1" id="KW-0378">Hydrolase</keyword>